<feature type="region of interest" description="Disordered" evidence="6">
    <location>
        <begin position="357"/>
        <end position="433"/>
    </location>
</feature>
<sequence>MLFGLDIDQSPEYYENLAPPYIVGLIVTTAFATIALAFRIYAQWLIRNLKAWDNIFAILAFLSLVPLNFFTGWQFTKGAGQHVFKVLESDPNSPLNLQSIFIAWYWCSIASAQACLWIKLAMLMFIKRVLPCDILFYRASWWVVMVLTISIGIGATFEFIFACWPINFFWDRVIKFYGPLVGYPGAADFPDGWCMPMAFYLEIPLIASFITDVFLFFLPLIPLWNMRLPLFKKFSVFLTLSLGLFAIGVDIVRIWEIIHFDVLGDVTWLNTPGVTWNAIEYNVALVSACIPAMAPLLRKELWQRGSAARDRKQALWQLGNDPYQGPSNRSDKNLLQASPTYINNDYRVWGDRSEMWRQQKRRQSDDDNNSIWSGDTRSDSRAQSERERLRKESTIEFSVRRTSDSTVTNESHPVAPLKQTFSNSPPQKVSEWV</sequence>
<dbReference type="AlphaFoldDB" id="A0A8H3FUD8"/>
<dbReference type="PANTHER" id="PTHR33048">
    <property type="entry name" value="PTH11-LIKE INTEGRAL MEMBRANE PROTEIN (AFU_ORTHOLOGUE AFUA_5G11245)"/>
    <property type="match status" value="1"/>
</dbReference>
<protein>
    <recommendedName>
        <fullName evidence="8">Rhodopsin domain-containing protein</fullName>
    </recommendedName>
</protein>
<dbReference type="InterPro" id="IPR049326">
    <property type="entry name" value="Rhodopsin_dom_fungi"/>
</dbReference>
<feature type="compositionally biased region" description="Basic and acidic residues" evidence="6">
    <location>
        <begin position="376"/>
        <end position="403"/>
    </location>
</feature>
<evidence type="ECO:0000256" key="2">
    <source>
        <dbReference type="ARBA" id="ARBA00022692"/>
    </source>
</evidence>
<evidence type="ECO:0000256" key="7">
    <source>
        <dbReference type="SAM" id="Phobius"/>
    </source>
</evidence>
<dbReference type="Proteomes" id="UP000664169">
    <property type="component" value="Unassembled WGS sequence"/>
</dbReference>
<proteinExistence type="inferred from homology"/>
<feature type="transmembrane region" description="Helical" evidence="7">
    <location>
        <begin position="54"/>
        <end position="75"/>
    </location>
</feature>
<comment type="subcellular location">
    <subcellularLocation>
        <location evidence="1">Membrane</location>
        <topology evidence="1">Multi-pass membrane protein</topology>
    </subcellularLocation>
</comment>
<feature type="transmembrane region" description="Helical" evidence="7">
    <location>
        <begin position="236"/>
        <end position="258"/>
    </location>
</feature>
<accession>A0A8H3FUD8</accession>
<reference evidence="9" key="1">
    <citation type="submission" date="2021-03" db="EMBL/GenBank/DDBJ databases">
        <authorList>
            <person name="Tagirdzhanova G."/>
        </authorList>
    </citation>
    <scope>NUCLEOTIDE SEQUENCE</scope>
</reference>
<evidence type="ECO:0000259" key="8">
    <source>
        <dbReference type="Pfam" id="PF20684"/>
    </source>
</evidence>
<feature type="transmembrane region" description="Helical" evidence="7">
    <location>
        <begin position="205"/>
        <end position="224"/>
    </location>
</feature>
<evidence type="ECO:0000256" key="5">
    <source>
        <dbReference type="ARBA" id="ARBA00038359"/>
    </source>
</evidence>
<evidence type="ECO:0000256" key="3">
    <source>
        <dbReference type="ARBA" id="ARBA00022989"/>
    </source>
</evidence>
<dbReference type="GO" id="GO:0016020">
    <property type="term" value="C:membrane"/>
    <property type="evidence" value="ECO:0007669"/>
    <property type="project" value="UniProtKB-SubCell"/>
</dbReference>
<feature type="transmembrane region" description="Helical" evidence="7">
    <location>
        <begin position="95"/>
        <end position="118"/>
    </location>
</feature>
<evidence type="ECO:0000313" key="10">
    <source>
        <dbReference type="Proteomes" id="UP000664169"/>
    </source>
</evidence>
<keyword evidence="2 7" id="KW-0812">Transmembrane</keyword>
<dbReference type="Pfam" id="PF20684">
    <property type="entry name" value="Fung_rhodopsin"/>
    <property type="match status" value="1"/>
</dbReference>
<feature type="transmembrane region" description="Helical" evidence="7">
    <location>
        <begin position="20"/>
        <end position="42"/>
    </location>
</feature>
<dbReference type="OrthoDB" id="2496787at2759"/>
<name>A0A8H3FUD8_9LECA</name>
<evidence type="ECO:0000313" key="9">
    <source>
        <dbReference type="EMBL" id="CAF9927973.1"/>
    </source>
</evidence>
<keyword evidence="4 7" id="KW-0472">Membrane</keyword>
<evidence type="ECO:0000256" key="4">
    <source>
        <dbReference type="ARBA" id="ARBA00023136"/>
    </source>
</evidence>
<evidence type="ECO:0000256" key="1">
    <source>
        <dbReference type="ARBA" id="ARBA00004141"/>
    </source>
</evidence>
<evidence type="ECO:0000256" key="6">
    <source>
        <dbReference type="SAM" id="MobiDB-lite"/>
    </source>
</evidence>
<keyword evidence="10" id="KW-1185">Reference proteome</keyword>
<feature type="transmembrane region" description="Helical" evidence="7">
    <location>
        <begin position="139"/>
        <end position="170"/>
    </location>
</feature>
<dbReference type="PANTHER" id="PTHR33048:SF19">
    <property type="entry name" value="MEMBRANE PROTEIN PTH11-LIKE, PUTATIVE (AFU_ORTHOLOGUE AFUA_1G14080)-RELATED"/>
    <property type="match status" value="1"/>
</dbReference>
<comment type="caution">
    <text evidence="9">The sequence shown here is derived from an EMBL/GenBank/DDBJ whole genome shotgun (WGS) entry which is preliminary data.</text>
</comment>
<feature type="domain" description="Rhodopsin" evidence="8">
    <location>
        <begin position="38"/>
        <end position="299"/>
    </location>
</feature>
<gene>
    <name evidence="9" type="ORF">GOMPHAMPRED_004563</name>
</gene>
<comment type="similarity">
    <text evidence="5">Belongs to the SAT4 family.</text>
</comment>
<keyword evidence="3 7" id="KW-1133">Transmembrane helix</keyword>
<organism evidence="9 10">
    <name type="scientific">Gomphillus americanus</name>
    <dbReference type="NCBI Taxonomy" id="1940652"/>
    <lineage>
        <taxon>Eukaryota</taxon>
        <taxon>Fungi</taxon>
        <taxon>Dikarya</taxon>
        <taxon>Ascomycota</taxon>
        <taxon>Pezizomycotina</taxon>
        <taxon>Lecanoromycetes</taxon>
        <taxon>OSLEUM clade</taxon>
        <taxon>Ostropomycetidae</taxon>
        <taxon>Ostropales</taxon>
        <taxon>Graphidaceae</taxon>
        <taxon>Gomphilloideae</taxon>
        <taxon>Gomphillus</taxon>
    </lineage>
</organism>
<dbReference type="InterPro" id="IPR052337">
    <property type="entry name" value="SAT4-like"/>
</dbReference>
<dbReference type="EMBL" id="CAJPDQ010000028">
    <property type="protein sequence ID" value="CAF9927973.1"/>
    <property type="molecule type" value="Genomic_DNA"/>
</dbReference>